<dbReference type="EMBL" id="JAAFZH010000004">
    <property type="protein sequence ID" value="NDU95638.1"/>
    <property type="molecule type" value="Genomic_DNA"/>
</dbReference>
<keyword evidence="2" id="KW-1185">Reference proteome</keyword>
<name>A0A6L9LB15_9BACT</name>
<dbReference type="RefSeq" id="WP_163948056.1">
    <property type="nucleotide sequence ID" value="NZ_JAAFZH010000004.1"/>
</dbReference>
<accession>A0A6L9LB15</accession>
<dbReference type="Proteomes" id="UP000474175">
    <property type="component" value="Unassembled WGS sequence"/>
</dbReference>
<dbReference type="AlphaFoldDB" id="A0A6L9LB15"/>
<sequence>MIDLVVEPTDTMTTLKEKLGRFLGKSYLFKSNDKLEPFSYVEFDVMPSSNWDRLKRWIQDRLGAPQQQQPTSELVQIFGKENQSIRHSLRSYLHKDMVVFTRHVDGRCFIRVGSILDNRFYGVQTIRYDQVVDPFPVLL</sequence>
<gene>
    <name evidence="1" type="ORF">GK108_12205</name>
</gene>
<proteinExistence type="predicted"/>
<protein>
    <submittedName>
        <fullName evidence="1">Uncharacterized protein</fullName>
    </submittedName>
</protein>
<evidence type="ECO:0000313" key="1">
    <source>
        <dbReference type="EMBL" id="NDU95638.1"/>
    </source>
</evidence>
<organism evidence="1 2">
    <name type="scientific">Spirosoma terrae</name>
    <dbReference type="NCBI Taxonomy" id="1968276"/>
    <lineage>
        <taxon>Bacteria</taxon>
        <taxon>Pseudomonadati</taxon>
        <taxon>Bacteroidota</taxon>
        <taxon>Cytophagia</taxon>
        <taxon>Cytophagales</taxon>
        <taxon>Cytophagaceae</taxon>
        <taxon>Spirosoma</taxon>
    </lineage>
</organism>
<reference evidence="1 2" key="1">
    <citation type="submission" date="2020-02" db="EMBL/GenBank/DDBJ databases">
        <title>Draft genome sequence of two Spirosoma agri KCTC 52727 and Spirosoma terrae KCTC 52035.</title>
        <authorList>
            <person name="Rojas J."/>
            <person name="Ambika Manirajan B."/>
            <person name="Suarez C."/>
            <person name="Ratering S."/>
            <person name="Schnell S."/>
        </authorList>
    </citation>
    <scope>NUCLEOTIDE SEQUENCE [LARGE SCALE GENOMIC DNA]</scope>
    <source>
        <strain evidence="1 2">KCTC 52035</strain>
    </source>
</reference>
<comment type="caution">
    <text evidence="1">The sequence shown here is derived from an EMBL/GenBank/DDBJ whole genome shotgun (WGS) entry which is preliminary data.</text>
</comment>
<evidence type="ECO:0000313" key="2">
    <source>
        <dbReference type="Proteomes" id="UP000474175"/>
    </source>
</evidence>